<keyword evidence="3" id="KW-1185">Reference proteome</keyword>
<keyword evidence="1" id="KW-0812">Transmembrane</keyword>
<dbReference type="Proteomes" id="UP000007882">
    <property type="component" value="Chromosome"/>
</dbReference>
<evidence type="ECO:0000313" key="2">
    <source>
        <dbReference type="EMBL" id="BAL91881.1"/>
    </source>
</evidence>
<protein>
    <recommendedName>
        <fullName evidence="4">Prepilin-type N-terminal cleavage/methylation domain-containing protein</fullName>
    </recommendedName>
</protein>
<dbReference type="NCBIfam" id="TIGR02532">
    <property type="entry name" value="IV_pilin_GFxxxE"/>
    <property type="match status" value="1"/>
</dbReference>
<dbReference type="EMBL" id="AP012319">
    <property type="protein sequence ID" value="BAL91881.1"/>
    <property type="molecule type" value="Genomic_DNA"/>
</dbReference>
<dbReference type="OrthoDB" id="5119659at2"/>
<dbReference type="PROSITE" id="PS00409">
    <property type="entry name" value="PROKAR_NTER_METHYL"/>
    <property type="match status" value="1"/>
</dbReference>
<dbReference type="RefSeq" id="WP_014446766.1">
    <property type="nucleotide sequence ID" value="NC_017093.1"/>
</dbReference>
<dbReference type="STRING" id="512565.AMIS_66610"/>
<dbReference type="PATRIC" id="fig|512565.3.peg.6666"/>
<evidence type="ECO:0000256" key="1">
    <source>
        <dbReference type="SAM" id="Phobius"/>
    </source>
</evidence>
<dbReference type="HOGENOM" id="CLU_110118_0_0_11"/>
<dbReference type="AlphaFoldDB" id="I0HFU4"/>
<dbReference type="Pfam" id="PF07963">
    <property type="entry name" value="N_methyl"/>
    <property type="match status" value="1"/>
</dbReference>
<accession>I0HFU4</accession>
<keyword evidence="1" id="KW-1133">Transmembrane helix</keyword>
<organism evidence="2 3">
    <name type="scientific">Actinoplanes missouriensis (strain ATCC 14538 / DSM 43046 / CBS 188.64 / JCM 3121 / NBRC 102363 / NCIMB 12654 / NRRL B-3342 / UNCC 431)</name>
    <dbReference type="NCBI Taxonomy" id="512565"/>
    <lineage>
        <taxon>Bacteria</taxon>
        <taxon>Bacillati</taxon>
        <taxon>Actinomycetota</taxon>
        <taxon>Actinomycetes</taxon>
        <taxon>Micromonosporales</taxon>
        <taxon>Micromonosporaceae</taxon>
        <taxon>Actinoplanes</taxon>
    </lineage>
</organism>
<evidence type="ECO:0008006" key="4">
    <source>
        <dbReference type="Google" id="ProtNLM"/>
    </source>
</evidence>
<name>I0HFU4_ACTM4</name>
<dbReference type="eggNOG" id="COG4966">
    <property type="taxonomic scope" value="Bacteria"/>
</dbReference>
<feature type="transmembrane region" description="Helical" evidence="1">
    <location>
        <begin position="12"/>
        <end position="33"/>
    </location>
</feature>
<sequence length="197" mass="21438">MKFRDESGVTLIELVVSMSIMLIMMAMVTGGIVEIYRSVGRTDAETEAQTQITAAYSRLDKEVRYARGVSKPATLDGDYYVEYQVDLDEVTTCVQLRVDTGVAELQRRTWVSGTDPPSPTAWTTLASNVTATTPFTVSAVDIESLTGYRYQRLRLLATVTVGSGPSASSRVTDVTFTALNATNPKNTENTCTEGRGV</sequence>
<keyword evidence="1" id="KW-0472">Membrane</keyword>
<reference evidence="2 3" key="1">
    <citation type="submission" date="2012-02" db="EMBL/GenBank/DDBJ databases">
        <title>Complete genome sequence of Actinoplanes missouriensis 431 (= NBRC 102363).</title>
        <authorList>
            <person name="Ohnishi Y."/>
            <person name="Ishikawa J."/>
            <person name="Sekine M."/>
            <person name="Hosoyama A."/>
            <person name="Harada T."/>
            <person name="Narita H."/>
            <person name="Hata T."/>
            <person name="Konno Y."/>
            <person name="Tutikane K."/>
            <person name="Fujita N."/>
            <person name="Horinouchi S."/>
            <person name="Hayakawa M."/>
        </authorList>
    </citation>
    <scope>NUCLEOTIDE SEQUENCE [LARGE SCALE GENOMIC DNA]</scope>
    <source>
        <strain evidence="3">ATCC 14538 / DSM 43046 / CBS 188.64 / JCM 3121 / NBRC 102363 / NCIMB 12654 / NRRL B-3342 / UNCC 431</strain>
    </source>
</reference>
<dbReference type="InterPro" id="IPR012902">
    <property type="entry name" value="N_methyl_site"/>
</dbReference>
<proteinExistence type="predicted"/>
<dbReference type="KEGG" id="ams:AMIS_66610"/>
<evidence type="ECO:0000313" key="3">
    <source>
        <dbReference type="Proteomes" id="UP000007882"/>
    </source>
</evidence>
<gene>
    <name evidence="2" type="ordered locus">AMIS_66610</name>
</gene>